<dbReference type="Proteomes" id="UP000196560">
    <property type="component" value="Unassembled WGS sequence"/>
</dbReference>
<proteinExistence type="predicted"/>
<dbReference type="Pfam" id="PF07510">
    <property type="entry name" value="GmrSD_C"/>
    <property type="match status" value="1"/>
</dbReference>
<evidence type="ECO:0000313" key="2">
    <source>
        <dbReference type="EMBL" id="OUN44080.1"/>
    </source>
</evidence>
<comment type="caution">
    <text evidence="2">The sequence shown here is derived from an EMBL/GenBank/DDBJ whole genome shotgun (WGS) entry which is preliminary data.</text>
</comment>
<keyword evidence="3" id="KW-1185">Reference proteome</keyword>
<dbReference type="InterPro" id="IPR011089">
    <property type="entry name" value="GmrSD_C"/>
</dbReference>
<evidence type="ECO:0000259" key="1">
    <source>
        <dbReference type="Pfam" id="PF07510"/>
    </source>
</evidence>
<protein>
    <recommendedName>
        <fullName evidence="1">GmrSD restriction endonucleases C-terminal domain-containing protein</fullName>
    </recommendedName>
</protein>
<dbReference type="EMBL" id="NFHO01000002">
    <property type="protein sequence ID" value="OUN44080.1"/>
    <property type="molecule type" value="Genomic_DNA"/>
</dbReference>
<dbReference type="RefSeq" id="WP_087185835.1">
    <property type="nucleotide sequence ID" value="NZ_DBFBJE010000027.1"/>
</dbReference>
<sequence length="79" mass="9396">MTLLPSRLNKDLKNYAFADKVNGFQLRKRWQKGMKDQTAFMITKEVTDRDPLVWREADIRARTQALFKEFCEIWPSSSK</sequence>
<feature type="domain" description="GmrSD restriction endonucleases C-terminal" evidence="1">
    <location>
        <begin position="1"/>
        <end position="68"/>
    </location>
</feature>
<accession>A0A1Y3UFB9</accession>
<evidence type="ECO:0000313" key="3">
    <source>
        <dbReference type="Proteomes" id="UP000196560"/>
    </source>
</evidence>
<gene>
    <name evidence="2" type="ORF">B5G21_02050</name>
</gene>
<name>A0A1Y3UFB9_9ACTN</name>
<organism evidence="2 3">
    <name type="scientific">Enorma massiliensis</name>
    <dbReference type="NCBI Taxonomy" id="1472761"/>
    <lineage>
        <taxon>Bacteria</taxon>
        <taxon>Bacillati</taxon>
        <taxon>Actinomycetota</taxon>
        <taxon>Coriobacteriia</taxon>
        <taxon>Coriobacteriales</taxon>
        <taxon>Coriobacteriaceae</taxon>
        <taxon>Enorma</taxon>
    </lineage>
</organism>
<dbReference type="AlphaFoldDB" id="A0A1Y3UFB9"/>
<reference evidence="3" key="1">
    <citation type="submission" date="2017-04" db="EMBL/GenBank/DDBJ databases">
        <title>Function of individual gut microbiota members based on whole genome sequencing of pure cultures obtained from chicken caecum.</title>
        <authorList>
            <person name="Medvecky M."/>
            <person name="Cejkova D."/>
            <person name="Polansky O."/>
            <person name="Karasova D."/>
            <person name="Kubasova T."/>
            <person name="Cizek A."/>
            <person name="Rychlik I."/>
        </authorList>
    </citation>
    <scope>NUCLEOTIDE SEQUENCE [LARGE SCALE GENOMIC DNA]</scope>
    <source>
        <strain evidence="3">An70</strain>
    </source>
</reference>